<evidence type="ECO:0008006" key="3">
    <source>
        <dbReference type="Google" id="ProtNLM"/>
    </source>
</evidence>
<evidence type="ECO:0000313" key="1">
    <source>
        <dbReference type="EMBL" id="SUJ09771.1"/>
    </source>
</evidence>
<reference evidence="1 2" key="1">
    <citation type="submission" date="2018-06" db="EMBL/GenBank/DDBJ databases">
        <authorList>
            <consortium name="Pathogen Informatics"/>
            <person name="Doyle S."/>
        </authorList>
    </citation>
    <scope>NUCLEOTIDE SEQUENCE [LARGE SCALE GENOMIC DNA]</scope>
    <source>
        <strain evidence="1 2">NCTC10738</strain>
    </source>
</reference>
<dbReference type="Gene3D" id="3.90.1720.10">
    <property type="entry name" value="endopeptidase domain like (from Nostoc punctiforme)"/>
    <property type="match status" value="1"/>
</dbReference>
<protein>
    <recommendedName>
        <fullName evidence="3">LRAT domain-containing protein</fullName>
    </recommendedName>
</protein>
<organism evidence="1 2">
    <name type="scientific">Shewanella algae</name>
    <dbReference type="NCBI Taxonomy" id="38313"/>
    <lineage>
        <taxon>Bacteria</taxon>
        <taxon>Pseudomonadati</taxon>
        <taxon>Pseudomonadota</taxon>
        <taxon>Gammaproteobacteria</taxon>
        <taxon>Alteromonadales</taxon>
        <taxon>Shewanellaceae</taxon>
        <taxon>Shewanella</taxon>
    </lineage>
</organism>
<evidence type="ECO:0000313" key="2">
    <source>
        <dbReference type="Proteomes" id="UP000254069"/>
    </source>
</evidence>
<keyword evidence="2" id="KW-1185">Reference proteome</keyword>
<dbReference type="EMBL" id="UGYO01000002">
    <property type="protein sequence ID" value="SUJ09771.1"/>
    <property type="molecule type" value="Genomic_DNA"/>
</dbReference>
<dbReference type="Proteomes" id="UP000254069">
    <property type="component" value="Unassembled WGS sequence"/>
</dbReference>
<sequence>MALPLLWLGSAALGAVWLADEGQKRKKVARNRVLKDMPTKGAKGQARLTPSEWFHSQSVKRVQPGMLVCCHVFGVIEHTGIWLGDGMLAELHGSGLVRPVSVKRFLAGRSGSKVFVACDHQRMPLVSEQALARAGESLFQYRDYDWFDNNCHRYVWHCISGKPQRVSSFSRLNQLLEDFFGQGIYWDQLPLEPFGEE</sequence>
<accession>A0A380C103</accession>
<dbReference type="RefSeq" id="WP_115390477.1">
    <property type="nucleotide sequence ID" value="NZ_JADZHC010000045.1"/>
</dbReference>
<proteinExistence type="predicted"/>
<dbReference type="AlphaFoldDB" id="A0A380C103"/>
<gene>
    <name evidence="1" type="ORF">NCTC10738_04218</name>
</gene>
<name>A0A380C103_9GAMM</name>